<organism evidence="1">
    <name type="scientific">Anguilla anguilla</name>
    <name type="common">European freshwater eel</name>
    <name type="synonym">Muraena anguilla</name>
    <dbReference type="NCBI Taxonomy" id="7936"/>
    <lineage>
        <taxon>Eukaryota</taxon>
        <taxon>Metazoa</taxon>
        <taxon>Chordata</taxon>
        <taxon>Craniata</taxon>
        <taxon>Vertebrata</taxon>
        <taxon>Euteleostomi</taxon>
        <taxon>Actinopterygii</taxon>
        <taxon>Neopterygii</taxon>
        <taxon>Teleostei</taxon>
        <taxon>Anguilliformes</taxon>
        <taxon>Anguillidae</taxon>
        <taxon>Anguilla</taxon>
    </lineage>
</organism>
<protein>
    <submittedName>
        <fullName evidence="1">Uncharacterized protein</fullName>
    </submittedName>
</protein>
<accession>A0A0E9TE36</accession>
<evidence type="ECO:0000313" key="1">
    <source>
        <dbReference type="EMBL" id="JAH51939.1"/>
    </source>
</evidence>
<reference evidence="1" key="2">
    <citation type="journal article" date="2015" name="Fish Shellfish Immunol.">
        <title>Early steps in the European eel (Anguilla anguilla)-Vibrio vulnificus interaction in the gills: Role of the RtxA13 toxin.</title>
        <authorList>
            <person name="Callol A."/>
            <person name="Pajuelo D."/>
            <person name="Ebbesson L."/>
            <person name="Teles M."/>
            <person name="MacKenzie S."/>
            <person name="Amaro C."/>
        </authorList>
    </citation>
    <scope>NUCLEOTIDE SEQUENCE</scope>
</reference>
<proteinExistence type="predicted"/>
<dbReference type="EMBL" id="GBXM01056638">
    <property type="protein sequence ID" value="JAH51939.1"/>
    <property type="molecule type" value="Transcribed_RNA"/>
</dbReference>
<reference evidence="1" key="1">
    <citation type="submission" date="2014-11" db="EMBL/GenBank/DDBJ databases">
        <authorList>
            <person name="Amaro Gonzalez C."/>
        </authorList>
    </citation>
    <scope>NUCLEOTIDE SEQUENCE</scope>
</reference>
<name>A0A0E9TE36_ANGAN</name>
<dbReference type="AlphaFoldDB" id="A0A0E9TE36"/>
<sequence length="27" mass="3052">MIVPIQNKRAGTDEETIIIDPAKKEIK</sequence>